<keyword evidence="5" id="KW-1185">Reference proteome</keyword>
<feature type="domain" description="Peptidase M16 N-terminal" evidence="3">
    <location>
        <begin position="50"/>
        <end position="100"/>
    </location>
</feature>
<accession>A0A5P9CKH1</accession>
<dbReference type="GO" id="GO:0046872">
    <property type="term" value="F:metal ion binding"/>
    <property type="evidence" value="ECO:0007669"/>
    <property type="project" value="InterPro"/>
</dbReference>
<dbReference type="PANTHER" id="PTHR11851:SF49">
    <property type="entry name" value="MITOCHONDRIAL-PROCESSING PEPTIDASE SUBUNIT ALPHA"/>
    <property type="match status" value="1"/>
</dbReference>
<evidence type="ECO:0000256" key="1">
    <source>
        <dbReference type="ARBA" id="ARBA00007261"/>
    </source>
</evidence>
<dbReference type="Gene3D" id="3.30.830.10">
    <property type="entry name" value="Metalloenzyme, LuxS/M16 peptidase-like"/>
    <property type="match status" value="1"/>
</dbReference>
<keyword evidence="2" id="KW-0732">Signal</keyword>
<dbReference type="InterPro" id="IPR011765">
    <property type="entry name" value="Pept_M16_N"/>
</dbReference>
<proteinExistence type="inferred from homology"/>
<comment type="similarity">
    <text evidence="1">Belongs to the peptidase M16 family.</text>
</comment>
<dbReference type="Proteomes" id="UP000326936">
    <property type="component" value="Chromosome"/>
</dbReference>
<dbReference type="RefSeq" id="WP_246210381.1">
    <property type="nucleotide sequence ID" value="NZ_CBCSDK010000004.1"/>
</dbReference>
<feature type="chain" id="PRO_5024966194" evidence="2">
    <location>
        <begin position="19"/>
        <end position="143"/>
    </location>
</feature>
<dbReference type="AlphaFoldDB" id="A0A5P9CKH1"/>
<evidence type="ECO:0000313" key="4">
    <source>
        <dbReference type="EMBL" id="QFT26511.1"/>
    </source>
</evidence>
<dbReference type="SUPFAM" id="SSF63411">
    <property type="entry name" value="LuxS/MPP-like metallohydrolase"/>
    <property type="match status" value="1"/>
</dbReference>
<dbReference type="PANTHER" id="PTHR11851">
    <property type="entry name" value="METALLOPROTEASE"/>
    <property type="match status" value="1"/>
</dbReference>
<protein>
    <submittedName>
        <fullName evidence="4">Insulinase (Peptidase family M16)</fullName>
    </submittedName>
</protein>
<dbReference type="Pfam" id="PF00675">
    <property type="entry name" value="Peptidase_M16"/>
    <property type="match status" value="1"/>
</dbReference>
<evidence type="ECO:0000313" key="5">
    <source>
        <dbReference type="Proteomes" id="UP000326936"/>
    </source>
</evidence>
<dbReference type="KEGG" id="vaq:FIV01_08725"/>
<dbReference type="EMBL" id="CP045350">
    <property type="protein sequence ID" value="QFT26511.1"/>
    <property type="molecule type" value="Genomic_DNA"/>
</dbReference>
<dbReference type="PROSITE" id="PS51257">
    <property type="entry name" value="PROKAR_LIPOPROTEIN"/>
    <property type="match status" value="1"/>
</dbReference>
<reference evidence="4 5" key="1">
    <citation type="submission" date="2019-10" db="EMBL/GenBank/DDBJ databases">
        <title>Complete genome sequence of Vibrio sp. strain THAF100, isolated from non-filtered water from the water column of tank 6 of a marine aquarium containing stony-coral fragments. Water maintained at 26 degree C.</title>
        <authorList>
            <person name="Ruckert C."/>
            <person name="Franco A."/>
            <person name="Kalinowski J."/>
            <person name="Glaeser S."/>
        </authorList>
    </citation>
    <scope>NUCLEOTIDE SEQUENCE [LARGE SCALE GENOMIC DNA]</scope>
    <source>
        <strain evidence="4 5">THAF100</strain>
    </source>
</reference>
<evidence type="ECO:0000256" key="2">
    <source>
        <dbReference type="SAM" id="SignalP"/>
    </source>
</evidence>
<dbReference type="InterPro" id="IPR011249">
    <property type="entry name" value="Metalloenz_LuxS/M16"/>
</dbReference>
<feature type="signal peptide" evidence="2">
    <location>
        <begin position="1"/>
        <end position="18"/>
    </location>
</feature>
<evidence type="ECO:0000259" key="3">
    <source>
        <dbReference type="Pfam" id="PF00675"/>
    </source>
</evidence>
<gene>
    <name evidence="4" type="ORF">FIV01_08725</name>
</gene>
<organism evidence="4 5">
    <name type="scientific">Vibrio aquimaris</name>
    <dbReference type="NCBI Taxonomy" id="2587862"/>
    <lineage>
        <taxon>Bacteria</taxon>
        <taxon>Pseudomonadati</taxon>
        <taxon>Pseudomonadota</taxon>
        <taxon>Gammaproteobacteria</taxon>
        <taxon>Vibrionales</taxon>
        <taxon>Vibrionaceae</taxon>
        <taxon>Vibrio</taxon>
    </lineage>
</organism>
<name>A0A5P9CKH1_9VIBR</name>
<sequence precursor="true">MKKTFALCWLLLVGCAQNTPSQSPPIQPNTNWSSGTLDNGMKYHLYPMNSKKVSMQLLVRVGSGAEEPDQLGYAHYAEHLAFEGSENFPAKEIERMTSEHTQLCEDYKLNLDNVIQSADINTVNQHLNNMLSSSYGMFVGHRS</sequence>
<dbReference type="InterPro" id="IPR050361">
    <property type="entry name" value="MPP/UQCRC_Complex"/>
</dbReference>